<dbReference type="PANTHER" id="PTHR43244">
    <property type="match status" value="1"/>
</dbReference>
<dbReference type="Proteomes" id="UP000671914">
    <property type="component" value="Chromosome"/>
</dbReference>
<accession>A0A975FKM2</accession>
<proteinExistence type="predicted"/>
<organism evidence="3 4">
    <name type="scientific">Agromyces archimandritae</name>
    <dbReference type="NCBI Taxonomy" id="2781962"/>
    <lineage>
        <taxon>Bacteria</taxon>
        <taxon>Bacillati</taxon>
        <taxon>Actinomycetota</taxon>
        <taxon>Actinomycetes</taxon>
        <taxon>Micrococcales</taxon>
        <taxon>Microbacteriaceae</taxon>
        <taxon>Agromyces</taxon>
    </lineage>
</organism>
<dbReference type="Gene3D" id="3.20.20.30">
    <property type="entry name" value="Luciferase-like domain"/>
    <property type="match status" value="1"/>
</dbReference>
<dbReference type="CDD" id="cd01097">
    <property type="entry name" value="Tetrahydromethanopterin_reductase"/>
    <property type="match status" value="1"/>
</dbReference>
<feature type="domain" description="Luciferase-like" evidence="2">
    <location>
        <begin position="11"/>
        <end position="257"/>
    </location>
</feature>
<evidence type="ECO:0000259" key="2">
    <source>
        <dbReference type="Pfam" id="PF00296"/>
    </source>
</evidence>
<reference evidence="3" key="1">
    <citation type="submission" date="2021-03" db="EMBL/GenBank/DDBJ databases">
        <title>Agromyces archimandritus sp. nov., isolated from the cockroach Archimandrita tessellata.</title>
        <authorList>
            <person name="Guzman J."/>
            <person name="Ortuzar M."/>
            <person name="Poehlein A."/>
            <person name="Daniel R."/>
            <person name="Trujillo M."/>
            <person name="Vilcinskas A."/>
        </authorList>
    </citation>
    <scope>NUCLEOTIDE SEQUENCE</scope>
    <source>
        <strain evidence="3">G127AT</strain>
    </source>
</reference>
<dbReference type="InterPro" id="IPR011251">
    <property type="entry name" value="Luciferase-like_dom"/>
</dbReference>
<dbReference type="RefSeq" id="WP_210896346.1">
    <property type="nucleotide sequence ID" value="NZ_CP071696.1"/>
</dbReference>
<dbReference type="InterPro" id="IPR036661">
    <property type="entry name" value="Luciferase-like_sf"/>
</dbReference>
<dbReference type="InterPro" id="IPR050564">
    <property type="entry name" value="F420-G6PD/mer"/>
</dbReference>
<keyword evidence="1" id="KW-0560">Oxidoreductase</keyword>
<name>A0A975FKM2_9MICO</name>
<dbReference type="EMBL" id="CP071696">
    <property type="protein sequence ID" value="QTX03596.1"/>
    <property type="molecule type" value="Genomic_DNA"/>
</dbReference>
<dbReference type="GO" id="GO:0016705">
    <property type="term" value="F:oxidoreductase activity, acting on paired donors, with incorporation or reduction of molecular oxygen"/>
    <property type="evidence" value="ECO:0007669"/>
    <property type="project" value="InterPro"/>
</dbReference>
<evidence type="ECO:0000256" key="1">
    <source>
        <dbReference type="ARBA" id="ARBA00023002"/>
    </source>
</evidence>
<dbReference type="AlphaFoldDB" id="A0A975FKM2"/>
<dbReference type="PANTHER" id="PTHR43244:SF1">
    <property type="entry name" value="5,10-METHYLENETETRAHYDROMETHANOPTERIN REDUCTASE"/>
    <property type="match status" value="1"/>
</dbReference>
<gene>
    <name evidence="3" type="ORF">G127AT_09585</name>
</gene>
<dbReference type="KEGG" id="aarc:G127AT_09585"/>
<protein>
    <submittedName>
        <fullName evidence="3">LLM class flavin-dependent oxidoreductase</fullName>
    </submittedName>
</protein>
<dbReference type="Pfam" id="PF00296">
    <property type="entry name" value="Bac_luciferase"/>
    <property type="match status" value="1"/>
</dbReference>
<keyword evidence="4" id="KW-1185">Reference proteome</keyword>
<sequence length="290" mass="30663">MSVVGAVFQPSFPPERLREAVTTAEEAGVDELWLWEDCFRESGIATAAAALAWTSRISVGVGVLPMPLRNVALTAMEATTLARLFPGRFVLGVGHGVQSWMGQVGARPASPLGLMREYVPALQALLAGERVDADGRYVHLEGVELEWPPTLPVPVLAAGEGERTLRLTGEVADGTVLTAGTSPDGVRRACELIGEGMRAADRYGEPHRVVVYLLAAFGADARERVTAEQDGWRFDESRRVAGAGTPADVAAVASRYLEAGADAVVLQPVADEEDLAAFSAGCGEVATLLR</sequence>
<evidence type="ECO:0000313" key="3">
    <source>
        <dbReference type="EMBL" id="QTX03596.1"/>
    </source>
</evidence>
<evidence type="ECO:0000313" key="4">
    <source>
        <dbReference type="Proteomes" id="UP000671914"/>
    </source>
</evidence>
<dbReference type="SUPFAM" id="SSF51679">
    <property type="entry name" value="Bacterial luciferase-like"/>
    <property type="match status" value="1"/>
</dbReference>